<dbReference type="EMBL" id="CAAALY010076001">
    <property type="protein sequence ID" value="VEL25745.1"/>
    <property type="molecule type" value="Genomic_DNA"/>
</dbReference>
<dbReference type="Proteomes" id="UP000784294">
    <property type="component" value="Unassembled WGS sequence"/>
</dbReference>
<reference evidence="1" key="1">
    <citation type="submission" date="2018-11" db="EMBL/GenBank/DDBJ databases">
        <authorList>
            <consortium name="Pathogen Informatics"/>
        </authorList>
    </citation>
    <scope>NUCLEOTIDE SEQUENCE</scope>
</reference>
<comment type="caution">
    <text evidence="1">The sequence shown here is derived from an EMBL/GenBank/DDBJ whole genome shotgun (WGS) entry which is preliminary data.</text>
</comment>
<name>A0A3S5BIS4_9PLAT</name>
<sequence length="364" mass="39716">MRSKLTSSIFVSPTAQEKGYLASYFTAKTPLEAQAPLFGVANLQSFGRLFAFPTCCAGKEYGLLLYCILSHQHRQSWISRLVRFWTCLLCLTTLASQADGVSASNLASSYFSSKNLKNLLVLFLVFKTCGLMGDGGSSKQNGSLDNCCCCCCQQPKPQKTASQNRQSQRCCCMLCPCPSPPKSPPPQPPSNCCCLCLPCCCCCQEPAPPPQPLPPPPQLPRPNLDNECCCCCCPCCTCCSLHELCFTETAAIAAALSSQSVIAVLPNILLREFGWYPDGCFQSMNRNATNSIANSIGSKVKAIYDGKRDDKLPYRPAAWKLSNYSLDVQNLVWSISPSLSELLEQPEFPGLALFAPNILKSWLD</sequence>
<evidence type="ECO:0000313" key="2">
    <source>
        <dbReference type="Proteomes" id="UP000784294"/>
    </source>
</evidence>
<protein>
    <submittedName>
        <fullName evidence="1">Uncharacterized protein</fullName>
    </submittedName>
</protein>
<gene>
    <name evidence="1" type="ORF">PXEA_LOCUS19185</name>
</gene>
<keyword evidence="2" id="KW-1185">Reference proteome</keyword>
<proteinExistence type="predicted"/>
<accession>A0A3S5BIS4</accession>
<dbReference type="AlphaFoldDB" id="A0A3S5BIS4"/>
<organism evidence="1 2">
    <name type="scientific">Protopolystoma xenopodis</name>
    <dbReference type="NCBI Taxonomy" id="117903"/>
    <lineage>
        <taxon>Eukaryota</taxon>
        <taxon>Metazoa</taxon>
        <taxon>Spiralia</taxon>
        <taxon>Lophotrochozoa</taxon>
        <taxon>Platyhelminthes</taxon>
        <taxon>Monogenea</taxon>
        <taxon>Polyopisthocotylea</taxon>
        <taxon>Polystomatidea</taxon>
        <taxon>Polystomatidae</taxon>
        <taxon>Protopolystoma</taxon>
    </lineage>
</organism>
<evidence type="ECO:0000313" key="1">
    <source>
        <dbReference type="EMBL" id="VEL25745.1"/>
    </source>
</evidence>